<dbReference type="VEuPathDB" id="FungiDB:ASPTUDRAFT_231298"/>
<accession>A0A1L9NM76</accession>
<feature type="transmembrane region" description="Helical" evidence="2">
    <location>
        <begin position="12"/>
        <end position="30"/>
    </location>
</feature>
<dbReference type="Proteomes" id="UP000184304">
    <property type="component" value="Unassembled WGS sequence"/>
</dbReference>
<evidence type="ECO:0000313" key="3">
    <source>
        <dbReference type="EMBL" id="OJI90321.1"/>
    </source>
</evidence>
<dbReference type="EMBL" id="KV878176">
    <property type="protein sequence ID" value="OJI90321.1"/>
    <property type="molecule type" value="Genomic_DNA"/>
</dbReference>
<evidence type="ECO:0000256" key="1">
    <source>
        <dbReference type="SAM" id="MobiDB-lite"/>
    </source>
</evidence>
<evidence type="ECO:0000313" key="4">
    <source>
        <dbReference type="Proteomes" id="UP000184304"/>
    </source>
</evidence>
<gene>
    <name evidence="3" type="ORF">ASPTUDRAFT_231298</name>
</gene>
<keyword evidence="2" id="KW-1133">Transmembrane helix</keyword>
<sequence>MRNIVTNYSGVQISLLTMIFPWTFSNIRIIKYSMHQMLTMITYTRSPRSSGTNSKNWSGKHLEDP</sequence>
<dbReference type="AlphaFoldDB" id="A0A1L9NM76"/>
<keyword evidence="2" id="KW-0472">Membrane</keyword>
<organism evidence="3 4">
    <name type="scientific">Aspergillus tubingensis (strain CBS 134.48)</name>
    <dbReference type="NCBI Taxonomy" id="767770"/>
    <lineage>
        <taxon>Eukaryota</taxon>
        <taxon>Fungi</taxon>
        <taxon>Dikarya</taxon>
        <taxon>Ascomycota</taxon>
        <taxon>Pezizomycotina</taxon>
        <taxon>Eurotiomycetes</taxon>
        <taxon>Eurotiomycetidae</taxon>
        <taxon>Eurotiales</taxon>
        <taxon>Aspergillaceae</taxon>
        <taxon>Aspergillus</taxon>
        <taxon>Aspergillus subgen. Circumdati</taxon>
    </lineage>
</organism>
<protein>
    <submittedName>
        <fullName evidence="3">Uncharacterized protein</fullName>
    </submittedName>
</protein>
<keyword evidence="4" id="KW-1185">Reference proteome</keyword>
<proteinExistence type="predicted"/>
<name>A0A1L9NM76_ASPTC</name>
<reference evidence="4" key="1">
    <citation type="journal article" date="2017" name="Genome Biol.">
        <title>Comparative genomics reveals high biological diversity and specific adaptations in the industrially and medically important fungal genus Aspergillus.</title>
        <authorList>
            <person name="de Vries R.P."/>
            <person name="Riley R."/>
            <person name="Wiebenga A."/>
            <person name="Aguilar-Osorio G."/>
            <person name="Amillis S."/>
            <person name="Uchima C.A."/>
            <person name="Anderluh G."/>
            <person name="Asadollahi M."/>
            <person name="Askin M."/>
            <person name="Barry K."/>
            <person name="Battaglia E."/>
            <person name="Bayram O."/>
            <person name="Benocci T."/>
            <person name="Braus-Stromeyer S.A."/>
            <person name="Caldana C."/>
            <person name="Canovas D."/>
            <person name="Cerqueira G.C."/>
            <person name="Chen F."/>
            <person name="Chen W."/>
            <person name="Choi C."/>
            <person name="Clum A."/>
            <person name="Dos Santos R.A."/>
            <person name="Damasio A.R."/>
            <person name="Diallinas G."/>
            <person name="Emri T."/>
            <person name="Fekete E."/>
            <person name="Flipphi M."/>
            <person name="Freyberg S."/>
            <person name="Gallo A."/>
            <person name="Gournas C."/>
            <person name="Habgood R."/>
            <person name="Hainaut M."/>
            <person name="Harispe M.L."/>
            <person name="Henrissat B."/>
            <person name="Hilden K.S."/>
            <person name="Hope R."/>
            <person name="Hossain A."/>
            <person name="Karabika E."/>
            <person name="Karaffa L."/>
            <person name="Karanyi Z."/>
            <person name="Krasevec N."/>
            <person name="Kuo A."/>
            <person name="Kusch H."/>
            <person name="LaButti K."/>
            <person name="Lagendijk E.L."/>
            <person name="Lapidus A."/>
            <person name="Levasseur A."/>
            <person name="Lindquist E."/>
            <person name="Lipzen A."/>
            <person name="Logrieco A.F."/>
            <person name="MacCabe A."/>
            <person name="Maekelae M.R."/>
            <person name="Malavazi I."/>
            <person name="Melin P."/>
            <person name="Meyer V."/>
            <person name="Mielnichuk N."/>
            <person name="Miskei M."/>
            <person name="Molnar A.P."/>
            <person name="Mule G."/>
            <person name="Ngan C.Y."/>
            <person name="Orejas M."/>
            <person name="Orosz E."/>
            <person name="Ouedraogo J.P."/>
            <person name="Overkamp K.M."/>
            <person name="Park H.-S."/>
            <person name="Perrone G."/>
            <person name="Piumi F."/>
            <person name="Punt P.J."/>
            <person name="Ram A.F."/>
            <person name="Ramon A."/>
            <person name="Rauscher S."/>
            <person name="Record E."/>
            <person name="Riano-Pachon D.M."/>
            <person name="Robert V."/>
            <person name="Roehrig J."/>
            <person name="Ruller R."/>
            <person name="Salamov A."/>
            <person name="Salih N.S."/>
            <person name="Samson R.A."/>
            <person name="Sandor E."/>
            <person name="Sanguinetti M."/>
            <person name="Schuetze T."/>
            <person name="Sepcic K."/>
            <person name="Shelest E."/>
            <person name="Sherlock G."/>
            <person name="Sophianopoulou V."/>
            <person name="Squina F.M."/>
            <person name="Sun H."/>
            <person name="Susca A."/>
            <person name="Todd R.B."/>
            <person name="Tsang A."/>
            <person name="Unkles S.E."/>
            <person name="van de Wiele N."/>
            <person name="van Rossen-Uffink D."/>
            <person name="Oliveira J.V."/>
            <person name="Vesth T.C."/>
            <person name="Visser J."/>
            <person name="Yu J.-H."/>
            <person name="Zhou M."/>
            <person name="Andersen M.R."/>
            <person name="Archer D.B."/>
            <person name="Baker S.E."/>
            <person name="Benoit I."/>
            <person name="Brakhage A.A."/>
            <person name="Braus G.H."/>
            <person name="Fischer R."/>
            <person name="Frisvad J.C."/>
            <person name="Goldman G.H."/>
            <person name="Houbraken J."/>
            <person name="Oakley B."/>
            <person name="Pocsi I."/>
            <person name="Scazzocchio C."/>
            <person name="Seiboth B."/>
            <person name="vanKuyk P.A."/>
            <person name="Wortman J."/>
            <person name="Dyer P.S."/>
            <person name="Grigoriev I.V."/>
        </authorList>
    </citation>
    <scope>NUCLEOTIDE SEQUENCE [LARGE SCALE GENOMIC DNA]</scope>
    <source>
        <strain evidence="4">CBS 134.48</strain>
    </source>
</reference>
<keyword evidence="2" id="KW-0812">Transmembrane</keyword>
<feature type="region of interest" description="Disordered" evidence="1">
    <location>
        <begin position="45"/>
        <end position="65"/>
    </location>
</feature>
<feature type="compositionally biased region" description="Polar residues" evidence="1">
    <location>
        <begin position="45"/>
        <end position="57"/>
    </location>
</feature>
<evidence type="ECO:0000256" key="2">
    <source>
        <dbReference type="SAM" id="Phobius"/>
    </source>
</evidence>